<dbReference type="Proteomes" id="UP001152795">
    <property type="component" value="Unassembled WGS sequence"/>
</dbReference>
<evidence type="ECO:0000313" key="3">
    <source>
        <dbReference type="EMBL" id="CAB4001214.1"/>
    </source>
</evidence>
<keyword evidence="4" id="KW-1185">Reference proteome</keyword>
<dbReference type="InterPro" id="IPR043502">
    <property type="entry name" value="DNA/RNA_pol_sf"/>
</dbReference>
<reference evidence="3" key="1">
    <citation type="submission" date="2020-04" db="EMBL/GenBank/DDBJ databases">
        <authorList>
            <person name="Alioto T."/>
            <person name="Alioto T."/>
            <person name="Gomez Garrido J."/>
        </authorList>
    </citation>
    <scope>NUCLEOTIDE SEQUENCE</scope>
    <source>
        <strain evidence="3">A484AB</strain>
    </source>
</reference>
<feature type="non-terminal residue" evidence="3">
    <location>
        <position position="949"/>
    </location>
</feature>
<keyword evidence="1" id="KW-0175">Coiled coil</keyword>
<sequence>MVKENAFPTVNADVCITSSGSSSETNNSHENVNQPTVDSDLDPPVSEMNNYSKESIEAAQLSISVTKEREATPITQATNDNSNIEPNVGKSFVLAPPQRNNIEWLGRLPLIETLNQANQTSFCNTKSRSSSVFKNRDTEEKTLTAITKEHVPKPLSDMQRSKLRIAHLNVRSIKNRNHLIQVRELMKDRNYDILALSESWLNSTVTNAEVEIEGFKLTRLDRLGKTGGGVCVYSKSSIKVKCLKNITGISEFGFHQLWMLIQLRKLRSILLCVTYRPDYCPTSTFHDIFMENYIHALTLGKEIIVVGDLNCDLLKPDSPEAMSLLDFCTSVNQTQLIKEPTRVTETSSSLIDIIMTSNVSLVENHGVALSHISDHYLTYASLKLKMLKPPPSYKCVRSYKNYKPDSFLADLQRIPWYDISIMDDANVMLDHFNERFLHVMETHAPVKTVRIKHRSCPFISTEIRELMQYRNNLLKTARSTKLTTDWEMYRKLRKEVKSKLRDAEREYVRKELEHSHNTNSKWKIIKNCIPRKESTQQVYTKDMKEVANEFNQFFTSVGRRVSEDCTSLIELYNLPAPPTSVSLAVAESQNFSFVPVSCGEVRRTVMAFQSNKAPGHDKVRMSTIKDALPCILPVITDMINRSLQTSVFPSAWKISEVIPLLKEGDHEVANNNRPLSLLPVTSKICERVALNQLTSYTNKKKCLSKHQSDSWRVYDRQVFKAMDSKELTVIVLLDLSKAFDSIDHRKLLTKLKALGLSLGALEWFKSYLTGRTQQVKIGSVVSEPGHITHGVPQGSILGPALFNIYLNDLPTIPNFGDLESYVDDSKLYLSFPIKYVNEVMRNINEDLSKITAWCCHNSLLINPDKTKVLVLGTHKMLQRLPDDFYVTLLEKRITPTISARDLGIQLDSTLSFNEHIANTVSTCIASLCQINRVKHLFDPKILENVISSL</sequence>
<dbReference type="EMBL" id="CACRXK020004030">
    <property type="protein sequence ID" value="CAB4001214.1"/>
    <property type="molecule type" value="Genomic_DNA"/>
</dbReference>
<dbReference type="Pfam" id="PF00078">
    <property type="entry name" value="RVT_1"/>
    <property type="match status" value="1"/>
</dbReference>
<feature type="coiled-coil region" evidence="1">
    <location>
        <begin position="486"/>
        <end position="513"/>
    </location>
</feature>
<dbReference type="PANTHER" id="PTHR47510">
    <property type="entry name" value="REVERSE TRANSCRIPTASE DOMAIN-CONTAINING PROTEIN"/>
    <property type="match status" value="1"/>
</dbReference>
<evidence type="ECO:0000313" key="4">
    <source>
        <dbReference type="Proteomes" id="UP001152795"/>
    </source>
</evidence>
<dbReference type="AlphaFoldDB" id="A0A6S7H8P8"/>
<evidence type="ECO:0000256" key="2">
    <source>
        <dbReference type="SAM" id="MobiDB-lite"/>
    </source>
</evidence>
<dbReference type="InterPro" id="IPR036691">
    <property type="entry name" value="Endo/exonu/phosph_ase_sf"/>
</dbReference>
<dbReference type="SUPFAM" id="SSF56219">
    <property type="entry name" value="DNase I-like"/>
    <property type="match status" value="1"/>
</dbReference>
<dbReference type="GO" id="GO:0003824">
    <property type="term" value="F:catalytic activity"/>
    <property type="evidence" value="ECO:0007669"/>
    <property type="project" value="InterPro"/>
</dbReference>
<name>A0A6S7H8P8_PARCT</name>
<organism evidence="3 4">
    <name type="scientific">Paramuricea clavata</name>
    <name type="common">Red gorgonian</name>
    <name type="synonym">Violescent sea-whip</name>
    <dbReference type="NCBI Taxonomy" id="317549"/>
    <lineage>
        <taxon>Eukaryota</taxon>
        <taxon>Metazoa</taxon>
        <taxon>Cnidaria</taxon>
        <taxon>Anthozoa</taxon>
        <taxon>Octocorallia</taxon>
        <taxon>Malacalcyonacea</taxon>
        <taxon>Plexauridae</taxon>
        <taxon>Paramuricea</taxon>
    </lineage>
</organism>
<dbReference type="SUPFAM" id="SSF56672">
    <property type="entry name" value="DNA/RNA polymerases"/>
    <property type="match status" value="1"/>
</dbReference>
<feature type="region of interest" description="Disordered" evidence="2">
    <location>
        <begin position="18"/>
        <end position="43"/>
    </location>
</feature>
<protein>
    <submittedName>
        <fullName evidence="3">Uncharacterized protein</fullName>
    </submittedName>
</protein>
<comment type="caution">
    <text evidence="3">The sequence shown here is derived from an EMBL/GenBank/DDBJ whole genome shotgun (WGS) entry which is preliminary data.</text>
</comment>
<accession>A0A6S7H8P8</accession>
<dbReference type="InterPro" id="IPR000477">
    <property type="entry name" value="RT_dom"/>
</dbReference>
<gene>
    <name evidence="3" type="ORF">PACLA_8A076140</name>
</gene>
<dbReference type="Gene3D" id="3.60.10.10">
    <property type="entry name" value="Endonuclease/exonuclease/phosphatase"/>
    <property type="match status" value="1"/>
</dbReference>
<dbReference type="InterPro" id="IPR005135">
    <property type="entry name" value="Endo/exonuclease/phosphatase"/>
</dbReference>
<dbReference type="PANTHER" id="PTHR47510:SF3">
    <property type="entry name" value="ENDO_EXONUCLEASE_PHOSPHATASE DOMAIN-CONTAINING PROTEIN"/>
    <property type="match status" value="1"/>
</dbReference>
<dbReference type="Pfam" id="PF03372">
    <property type="entry name" value="Exo_endo_phos"/>
    <property type="match status" value="1"/>
</dbReference>
<dbReference type="CDD" id="cd01650">
    <property type="entry name" value="RT_nLTR_like"/>
    <property type="match status" value="1"/>
</dbReference>
<proteinExistence type="predicted"/>
<dbReference type="OrthoDB" id="7763192at2759"/>
<evidence type="ECO:0000256" key="1">
    <source>
        <dbReference type="SAM" id="Coils"/>
    </source>
</evidence>
<dbReference type="PROSITE" id="PS50878">
    <property type="entry name" value="RT_POL"/>
    <property type="match status" value="1"/>
</dbReference>
<feature type="compositionally biased region" description="Low complexity" evidence="2">
    <location>
        <begin position="18"/>
        <end position="33"/>
    </location>
</feature>